<dbReference type="Gene3D" id="3.40.140.10">
    <property type="entry name" value="Cytidine Deaminase, domain 2"/>
    <property type="match status" value="1"/>
</dbReference>
<dbReference type="InterPro" id="IPR016193">
    <property type="entry name" value="Cytidine_deaminase-like"/>
</dbReference>
<dbReference type="CDD" id="cd01285">
    <property type="entry name" value="nucleoside_deaminase"/>
    <property type="match status" value="1"/>
</dbReference>
<feature type="domain" description="CMP/dCMP-type deaminase" evidence="1">
    <location>
        <begin position="1"/>
        <end position="136"/>
    </location>
</feature>
<dbReference type="Pfam" id="PF00383">
    <property type="entry name" value="dCMP_cyt_deam_1"/>
    <property type="match status" value="1"/>
</dbReference>
<dbReference type="PANTHER" id="PTHR11079">
    <property type="entry name" value="CYTOSINE DEAMINASE FAMILY MEMBER"/>
    <property type="match status" value="1"/>
</dbReference>
<dbReference type="PROSITE" id="PS51747">
    <property type="entry name" value="CYT_DCMP_DEAMINASES_2"/>
    <property type="match status" value="1"/>
</dbReference>
<sequence length="225" mass="24923">MRKANQALPDLGSPCPWAAFGSVVVNHTTAEELGDLICSGVNENLKSGNPVSHGEIAAITNCTDILTNKDGRFKLTSLEALEAFKEFTLYTNAESCPMCAAAIRWAGFKEYLYGTSMETLIRMGWPQIRISSREVFEHSTDLPSSSNIIGGILMNETDTYFAWQFDPSSPCPRGCDRPRAGRNCRRSERRPGFCYQKGLTWMCRVSDVIKSYIIDSGISLKTLVS</sequence>
<dbReference type="InterPro" id="IPR002125">
    <property type="entry name" value="CMP_dCMP_dom"/>
</dbReference>
<evidence type="ECO:0000313" key="2">
    <source>
        <dbReference type="EMBL" id="QSS53969.1"/>
    </source>
</evidence>
<accession>A0A8A1LIX1</accession>
<gene>
    <name evidence="2" type="primary">FCY1</name>
    <name evidence="2" type="ORF">I7I53_01394</name>
</gene>
<name>A0A8A1LIX1_AJEC8</name>
<reference evidence="2" key="1">
    <citation type="submission" date="2021-01" db="EMBL/GenBank/DDBJ databases">
        <title>Chromosome-level genome assembly of a human fungal pathogen reveals clustering of transcriptionally co-regulated genes.</title>
        <authorList>
            <person name="Voorhies M."/>
            <person name="Cohen S."/>
            <person name="Shea T.P."/>
            <person name="Petrus S."/>
            <person name="Munoz J.F."/>
            <person name="Poplawski S."/>
            <person name="Goldman W.E."/>
            <person name="Michael T."/>
            <person name="Cuomo C.A."/>
            <person name="Sil A."/>
            <person name="Beyhan S."/>
        </authorList>
    </citation>
    <scope>NUCLEOTIDE SEQUENCE</scope>
    <source>
        <strain evidence="2">H88</strain>
    </source>
</reference>
<proteinExistence type="predicted"/>
<dbReference type="EMBL" id="CP069104">
    <property type="protein sequence ID" value="QSS53969.1"/>
    <property type="molecule type" value="Genomic_DNA"/>
</dbReference>
<dbReference type="SUPFAM" id="SSF53927">
    <property type="entry name" value="Cytidine deaminase-like"/>
    <property type="match status" value="1"/>
</dbReference>
<organism evidence="2 3">
    <name type="scientific">Ajellomyces capsulatus (strain H88)</name>
    <name type="common">Darling's disease fungus</name>
    <name type="synonym">Histoplasma capsulatum</name>
    <dbReference type="NCBI Taxonomy" id="544711"/>
    <lineage>
        <taxon>Eukaryota</taxon>
        <taxon>Fungi</taxon>
        <taxon>Dikarya</taxon>
        <taxon>Ascomycota</taxon>
        <taxon>Pezizomycotina</taxon>
        <taxon>Eurotiomycetes</taxon>
        <taxon>Eurotiomycetidae</taxon>
        <taxon>Onygenales</taxon>
        <taxon>Ajellomycetaceae</taxon>
        <taxon>Histoplasma</taxon>
    </lineage>
</organism>
<dbReference type="Proteomes" id="UP000663419">
    <property type="component" value="Chromosome 3"/>
</dbReference>
<dbReference type="AlphaFoldDB" id="A0A8A1LIX1"/>
<protein>
    <submittedName>
        <fullName evidence="2">Nucleoside deaminase, Fcy1p</fullName>
    </submittedName>
</protein>
<dbReference type="GO" id="GO:0002100">
    <property type="term" value="P:tRNA wobble adenosine to inosine editing"/>
    <property type="evidence" value="ECO:0007669"/>
    <property type="project" value="TreeGrafter"/>
</dbReference>
<evidence type="ECO:0000259" key="1">
    <source>
        <dbReference type="PROSITE" id="PS51747"/>
    </source>
</evidence>
<dbReference type="PANTHER" id="PTHR11079:SF203">
    <property type="entry name" value="CMP_DCMP-TYPE DEAMINASE DOMAIN-CONTAINING PROTEIN"/>
    <property type="match status" value="1"/>
</dbReference>
<dbReference type="VEuPathDB" id="FungiDB:I7I53_01394"/>
<dbReference type="GO" id="GO:0052717">
    <property type="term" value="F:tRNA-specific adenosine-34 deaminase activity"/>
    <property type="evidence" value="ECO:0007669"/>
    <property type="project" value="TreeGrafter"/>
</dbReference>
<evidence type="ECO:0000313" key="3">
    <source>
        <dbReference type="Proteomes" id="UP000663419"/>
    </source>
</evidence>